<protein>
    <submittedName>
        <fullName evidence="3">Uncharacterized protein</fullName>
    </submittedName>
</protein>
<feature type="region of interest" description="Disordered" evidence="1">
    <location>
        <begin position="55"/>
        <end position="101"/>
    </location>
</feature>
<evidence type="ECO:0000313" key="4">
    <source>
        <dbReference type="Proteomes" id="UP001500707"/>
    </source>
</evidence>
<gene>
    <name evidence="3" type="ORF">GCM10022295_90280</name>
</gene>
<keyword evidence="2" id="KW-0732">Signal</keyword>
<comment type="caution">
    <text evidence="3">The sequence shown here is derived from an EMBL/GenBank/DDBJ whole genome shotgun (WGS) entry which is preliminary data.</text>
</comment>
<reference evidence="4" key="1">
    <citation type="journal article" date="2019" name="Int. J. Syst. Evol. Microbiol.">
        <title>The Global Catalogue of Microorganisms (GCM) 10K type strain sequencing project: providing services to taxonomists for standard genome sequencing and annotation.</title>
        <authorList>
            <consortium name="The Broad Institute Genomics Platform"/>
            <consortium name="The Broad Institute Genome Sequencing Center for Infectious Disease"/>
            <person name="Wu L."/>
            <person name="Ma J."/>
        </authorList>
    </citation>
    <scope>NUCLEOTIDE SEQUENCE [LARGE SCALE GENOMIC DNA]</scope>
    <source>
        <strain evidence="4">JCM 17656</strain>
    </source>
</reference>
<evidence type="ECO:0000256" key="2">
    <source>
        <dbReference type="SAM" id="SignalP"/>
    </source>
</evidence>
<evidence type="ECO:0000313" key="3">
    <source>
        <dbReference type="EMBL" id="GAA3594951.1"/>
    </source>
</evidence>
<feature type="chain" id="PRO_5047007807" evidence="2">
    <location>
        <begin position="27"/>
        <end position="268"/>
    </location>
</feature>
<keyword evidence="4" id="KW-1185">Reference proteome</keyword>
<dbReference type="EMBL" id="BAABCE010000036">
    <property type="protein sequence ID" value="GAA3594951.1"/>
    <property type="molecule type" value="Genomic_DNA"/>
</dbReference>
<proteinExistence type="predicted"/>
<name>A0ABP6Z0Z6_9ACTN</name>
<feature type="signal peptide" evidence="2">
    <location>
        <begin position="1"/>
        <end position="26"/>
    </location>
</feature>
<sequence length="268" mass="26026">MKLVKTAGAAAAAVLVLGIGATTAYAHDGTATAYAQAGNATAYAQGHTATAYAQDGSGPGYAHDGSGPGYAHDGSGPGYAHDGSGPGYAHDGSGPGYAHDGSGRKGAGDGCYIYIAGNDNTAACNDVVQGNNNTAGTGHTVSTGLTSVAPATSGFTLTTNLSGLTVNTDSALTNGAFANALGSAMTPGQLTAPQAPQSGMNPVPVQYRVLDGQSAQLTLNRNGSPYVTVHFNAANGTMVSCTVPGTTPPQTSTACSGITPGGNSAVIG</sequence>
<organism evidence="3 4">
    <name type="scientific">Streptomyces osmaniensis</name>
    <dbReference type="NCBI Taxonomy" id="593134"/>
    <lineage>
        <taxon>Bacteria</taxon>
        <taxon>Bacillati</taxon>
        <taxon>Actinomycetota</taxon>
        <taxon>Actinomycetes</taxon>
        <taxon>Kitasatosporales</taxon>
        <taxon>Streptomycetaceae</taxon>
        <taxon>Streptomyces</taxon>
    </lineage>
</organism>
<dbReference type="RefSeq" id="WP_346186688.1">
    <property type="nucleotide sequence ID" value="NZ_BAABCE010000036.1"/>
</dbReference>
<accession>A0ABP6Z0Z6</accession>
<dbReference type="Proteomes" id="UP001500707">
    <property type="component" value="Unassembled WGS sequence"/>
</dbReference>
<evidence type="ECO:0000256" key="1">
    <source>
        <dbReference type="SAM" id="MobiDB-lite"/>
    </source>
</evidence>